<dbReference type="FunFam" id="3.20.20.70:FF:000059">
    <property type="entry name" value="N-ethylmaleimide reductase, FMN-linked"/>
    <property type="match status" value="1"/>
</dbReference>
<comment type="cofactor">
    <cofactor evidence="1">
        <name>FMN</name>
        <dbReference type="ChEBI" id="CHEBI:58210"/>
    </cofactor>
</comment>
<dbReference type="PANTHER" id="PTHR22893:SF91">
    <property type="entry name" value="NADPH DEHYDROGENASE 2-RELATED"/>
    <property type="match status" value="1"/>
</dbReference>
<dbReference type="InterPro" id="IPR013785">
    <property type="entry name" value="Aldolase_TIM"/>
</dbReference>
<evidence type="ECO:0000256" key="3">
    <source>
        <dbReference type="ARBA" id="ARBA00023002"/>
    </source>
</evidence>
<dbReference type="GO" id="GO:0005829">
    <property type="term" value="C:cytosol"/>
    <property type="evidence" value="ECO:0007669"/>
    <property type="project" value="UniProtKB-ARBA"/>
</dbReference>
<comment type="similarity">
    <text evidence="2">Belongs to the NADH:flavin oxidoreductase/NADH oxidase family.</text>
</comment>
<dbReference type="Proteomes" id="UP000199643">
    <property type="component" value="Unassembled WGS sequence"/>
</dbReference>
<dbReference type="EMBL" id="FNCH01000002">
    <property type="protein sequence ID" value="SDF98921.1"/>
    <property type="molecule type" value="Genomic_DNA"/>
</dbReference>
<reference evidence="6" key="1">
    <citation type="submission" date="2016-10" db="EMBL/GenBank/DDBJ databases">
        <authorList>
            <person name="Varghese N."/>
            <person name="Submissions S."/>
        </authorList>
    </citation>
    <scope>NUCLEOTIDE SEQUENCE [LARGE SCALE GENOMIC DNA]</scope>
    <source>
        <strain evidence="6">DSM 17933</strain>
    </source>
</reference>
<dbReference type="SUPFAM" id="SSF51395">
    <property type="entry name" value="FMN-linked oxidoreductases"/>
    <property type="match status" value="1"/>
</dbReference>
<dbReference type="Gene3D" id="3.20.20.70">
    <property type="entry name" value="Aldolase class I"/>
    <property type="match status" value="1"/>
</dbReference>
<dbReference type="GO" id="GO:0016628">
    <property type="term" value="F:oxidoreductase activity, acting on the CH-CH group of donors, NAD or NADP as acceptor"/>
    <property type="evidence" value="ECO:0007669"/>
    <property type="project" value="UniProtKB-ARBA"/>
</dbReference>
<dbReference type="PANTHER" id="PTHR22893">
    <property type="entry name" value="NADH OXIDOREDUCTASE-RELATED"/>
    <property type="match status" value="1"/>
</dbReference>
<dbReference type="InterPro" id="IPR001155">
    <property type="entry name" value="OxRdtase_FMN_N"/>
</dbReference>
<keyword evidence="3" id="KW-0560">Oxidoreductase</keyword>
<dbReference type="GO" id="GO:0010181">
    <property type="term" value="F:FMN binding"/>
    <property type="evidence" value="ECO:0007669"/>
    <property type="project" value="InterPro"/>
</dbReference>
<evidence type="ECO:0000256" key="1">
    <source>
        <dbReference type="ARBA" id="ARBA00001917"/>
    </source>
</evidence>
<gene>
    <name evidence="5" type="ORF">SAMN05421827_102332</name>
</gene>
<dbReference type="OrthoDB" id="9772736at2"/>
<evidence type="ECO:0000313" key="5">
    <source>
        <dbReference type="EMBL" id="SDF98921.1"/>
    </source>
</evidence>
<protein>
    <submittedName>
        <fullName evidence="5">N-ethylmaleimide reductase</fullName>
    </submittedName>
</protein>
<evidence type="ECO:0000256" key="2">
    <source>
        <dbReference type="ARBA" id="ARBA00005979"/>
    </source>
</evidence>
<sequence length="360" mass="39202">MKLLEKTQLGNLALKNSMVMAAMTRSRADMNGVVGDMTVQYYTQRTGAGLLFTEAIRISEEATGSPLTPGIFTAEQIEAWKKVTKAVHDNGGLIIAQLWHTGRVGHSIDRNGKLPLAPSALAIQGMQHFTSQGLKDYETPQAITIEEIKQTIKDYGQAAKNAIEAGFDGVELHAANGYLPSQFLAESANQRTDDYGGSIPKKARFVLEVMRELISAVGGDKVGIKISPFHPYGNMLLDDPAGTYTYLVDELNKLDFAFVELMKRSSYFPSPAHYPSDDEVELFGSMIKQTVIANAGYDKASAEAELKKGIAGLVSFGTLFLANPDLPARFEKDAALNEPDRATMFGGGSQGYIDYPFLEK</sequence>
<dbReference type="CDD" id="cd02933">
    <property type="entry name" value="OYE_like_FMN"/>
    <property type="match status" value="1"/>
</dbReference>
<evidence type="ECO:0000259" key="4">
    <source>
        <dbReference type="Pfam" id="PF00724"/>
    </source>
</evidence>
<dbReference type="Pfam" id="PF00724">
    <property type="entry name" value="Oxidored_FMN"/>
    <property type="match status" value="1"/>
</dbReference>
<dbReference type="InterPro" id="IPR045247">
    <property type="entry name" value="Oye-like"/>
</dbReference>
<name>A0A1G7QK44_9SPHI</name>
<dbReference type="RefSeq" id="WP_090497334.1">
    <property type="nucleotide sequence ID" value="NZ_FNCH01000002.1"/>
</dbReference>
<keyword evidence="6" id="KW-1185">Reference proteome</keyword>
<feature type="domain" description="NADH:flavin oxidoreductase/NADH oxidase N-terminal" evidence="4">
    <location>
        <begin position="7"/>
        <end position="336"/>
    </location>
</feature>
<accession>A0A1G7QK44</accession>
<organism evidence="5 6">
    <name type="scientific">Pedobacter terrae</name>
    <dbReference type="NCBI Taxonomy" id="405671"/>
    <lineage>
        <taxon>Bacteria</taxon>
        <taxon>Pseudomonadati</taxon>
        <taxon>Bacteroidota</taxon>
        <taxon>Sphingobacteriia</taxon>
        <taxon>Sphingobacteriales</taxon>
        <taxon>Sphingobacteriaceae</taxon>
        <taxon>Pedobacter</taxon>
    </lineage>
</organism>
<dbReference type="AlphaFoldDB" id="A0A1G7QK44"/>
<evidence type="ECO:0000313" key="6">
    <source>
        <dbReference type="Proteomes" id="UP000199643"/>
    </source>
</evidence>
<proteinExistence type="inferred from homology"/>
<dbReference type="STRING" id="405671.SAMN05421827_102332"/>